<feature type="compositionally biased region" description="Basic and acidic residues" evidence="1">
    <location>
        <begin position="257"/>
        <end position="280"/>
    </location>
</feature>
<keyword evidence="3" id="KW-1185">Reference proteome</keyword>
<evidence type="ECO:0000313" key="3">
    <source>
        <dbReference type="Proteomes" id="UP000024837"/>
    </source>
</evidence>
<dbReference type="OrthoDB" id="10644074at2759"/>
<name>W7HXM1_9PEZI</name>
<dbReference type="AlphaFoldDB" id="W7HXM1"/>
<evidence type="ECO:0000256" key="1">
    <source>
        <dbReference type="SAM" id="MobiDB-lite"/>
    </source>
</evidence>
<dbReference type="Proteomes" id="UP000024837">
    <property type="component" value="Unassembled WGS sequence"/>
</dbReference>
<gene>
    <name evidence="2" type="ORF">DRE_00931</name>
</gene>
<sequence length="280" mass="29823">MMRKFTRSKSRARVEQRDKDQVSKKWLVGIPVGNWNLGLNFEDESVVNSNAIMVDRPEPNVGGMARSKVVEFVETRGPGVATSYIHLDLSNDSVCKVEGAGRETSSGGVYPGASAIGTSCPEPNGLKKSTSQMTPLRDVSESSELANEAKAKERGVATTKPVRWSLIPAKKETNMEMAAATAMVLTRGSLDHQGAGGSYRSNRCVAVGSLEVGHLDGSREPSTTSCLAKGDQGAHGGPPGPLIGMPSTPMAPTHLSDTSDKDQAGNEREEKERGREQMLA</sequence>
<dbReference type="HOGENOM" id="CLU_994066_0_0_1"/>
<protein>
    <submittedName>
        <fullName evidence="2">Uncharacterized protein</fullName>
    </submittedName>
</protein>
<feature type="region of interest" description="Disordered" evidence="1">
    <location>
        <begin position="214"/>
        <end position="280"/>
    </location>
</feature>
<accession>W7HXM1</accession>
<reference evidence="2 3" key="1">
    <citation type="submission" date="2013-05" db="EMBL/GenBank/DDBJ databases">
        <title>Drechslerella stenobrocha genome reveals carnivorous origination and mechanical trapping mechanism of predatory fungi.</title>
        <authorList>
            <person name="Liu X."/>
            <person name="Zhang W."/>
            <person name="Liu K."/>
        </authorList>
    </citation>
    <scope>NUCLEOTIDE SEQUENCE [LARGE SCALE GENOMIC DNA]</scope>
    <source>
        <strain evidence="2 3">248</strain>
    </source>
</reference>
<dbReference type="EMBL" id="KI966433">
    <property type="protein sequence ID" value="EWC44872.1"/>
    <property type="molecule type" value="Genomic_DNA"/>
</dbReference>
<evidence type="ECO:0000313" key="2">
    <source>
        <dbReference type="EMBL" id="EWC44872.1"/>
    </source>
</evidence>
<organism evidence="2 3">
    <name type="scientific">Drechslerella stenobrocha 248</name>
    <dbReference type="NCBI Taxonomy" id="1043628"/>
    <lineage>
        <taxon>Eukaryota</taxon>
        <taxon>Fungi</taxon>
        <taxon>Dikarya</taxon>
        <taxon>Ascomycota</taxon>
        <taxon>Pezizomycotina</taxon>
        <taxon>Orbiliomycetes</taxon>
        <taxon>Orbiliales</taxon>
        <taxon>Orbiliaceae</taxon>
        <taxon>Drechslerella</taxon>
    </lineage>
</organism>
<feature type="region of interest" description="Disordered" evidence="1">
    <location>
        <begin position="103"/>
        <end position="141"/>
    </location>
</feature>
<proteinExistence type="predicted"/>